<name>A0A395NWF1_TRIAR</name>
<keyword evidence="3" id="KW-1185">Reference proteome</keyword>
<sequence>MRLGVGKSSKSSLESEDAKRRVRRARRAAGSEYSAGCKVVGGVRAVGLGRGSSSSSSQAPTSEARAWVHVPPAGYGAHPALGPGSEPWWSARAAAAHRGMGTVRRPGRSGHQYATHELPQQADAAAIAPTRSLRAGRRPLYPLGPRHGTRETNVRAAREGDALGYVLACIFYLYSGSDSDSEIESRKRPKPQLRSTALLHQSHIQAARTSVHRMACPNTAIWTNESPKQRTGRVAAPLSAE</sequence>
<organism evidence="2 3">
    <name type="scientific">Trichoderma arundinaceum</name>
    <dbReference type="NCBI Taxonomy" id="490622"/>
    <lineage>
        <taxon>Eukaryota</taxon>
        <taxon>Fungi</taxon>
        <taxon>Dikarya</taxon>
        <taxon>Ascomycota</taxon>
        <taxon>Pezizomycotina</taxon>
        <taxon>Sordariomycetes</taxon>
        <taxon>Hypocreomycetidae</taxon>
        <taxon>Hypocreales</taxon>
        <taxon>Hypocreaceae</taxon>
        <taxon>Trichoderma</taxon>
    </lineage>
</organism>
<comment type="caution">
    <text evidence="2">The sequence shown here is derived from an EMBL/GenBank/DDBJ whole genome shotgun (WGS) entry which is preliminary data.</text>
</comment>
<protein>
    <submittedName>
        <fullName evidence="2">Uncharacterized protein</fullName>
    </submittedName>
</protein>
<feature type="region of interest" description="Disordered" evidence="1">
    <location>
        <begin position="1"/>
        <end position="33"/>
    </location>
</feature>
<evidence type="ECO:0000256" key="1">
    <source>
        <dbReference type="SAM" id="MobiDB-lite"/>
    </source>
</evidence>
<dbReference type="AlphaFoldDB" id="A0A395NWF1"/>
<dbReference type="Proteomes" id="UP000266272">
    <property type="component" value="Unassembled WGS sequence"/>
</dbReference>
<evidence type="ECO:0000313" key="2">
    <source>
        <dbReference type="EMBL" id="RFU80429.1"/>
    </source>
</evidence>
<dbReference type="EMBL" id="PXOA01000110">
    <property type="protein sequence ID" value="RFU80429.1"/>
    <property type="molecule type" value="Genomic_DNA"/>
</dbReference>
<proteinExistence type="predicted"/>
<evidence type="ECO:0000313" key="3">
    <source>
        <dbReference type="Proteomes" id="UP000266272"/>
    </source>
</evidence>
<accession>A0A395NWF1</accession>
<reference evidence="2 3" key="1">
    <citation type="journal article" date="2018" name="PLoS Pathog.">
        <title>Evolution of structural diversity of trichothecenes, a family of toxins produced by plant pathogenic and entomopathogenic fungi.</title>
        <authorList>
            <person name="Proctor R.H."/>
            <person name="McCormick S.P."/>
            <person name="Kim H.S."/>
            <person name="Cardoza R.E."/>
            <person name="Stanley A.M."/>
            <person name="Lindo L."/>
            <person name="Kelly A."/>
            <person name="Brown D.W."/>
            <person name="Lee T."/>
            <person name="Vaughan M.M."/>
            <person name="Alexander N.J."/>
            <person name="Busman M."/>
            <person name="Gutierrez S."/>
        </authorList>
    </citation>
    <scope>NUCLEOTIDE SEQUENCE [LARGE SCALE GENOMIC DNA]</scope>
    <source>
        <strain evidence="2 3">IBT 40837</strain>
    </source>
</reference>
<gene>
    <name evidence="2" type="ORF">TARUN_1784</name>
</gene>